<dbReference type="GO" id="GO:0005524">
    <property type="term" value="F:ATP binding"/>
    <property type="evidence" value="ECO:0007669"/>
    <property type="project" value="InterPro"/>
</dbReference>
<dbReference type="InterPro" id="IPR051681">
    <property type="entry name" value="Ser/Thr_Kinases-Pseudokinases"/>
</dbReference>
<dbReference type="Pfam" id="PF07714">
    <property type="entry name" value="PK_Tyr_Ser-Thr"/>
    <property type="match status" value="1"/>
</dbReference>
<feature type="region of interest" description="Disordered" evidence="1">
    <location>
        <begin position="244"/>
        <end position="301"/>
    </location>
</feature>
<dbReference type="InterPro" id="IPR011993">
    <property type="entry name" value="PH-like_dom_sf"/>
</dbReference>
<dbReference type="GO" id="GO:0004674">
    <property type="term" value="F:protein serine/threonine kinase activity"/>
    <property type="evidence" value="ECO:0007669"/>
    <property type="project" value="TreeGrafter"/>
</dbReference>
<dbReference type="GO" id="GO:0005737">
    <property type="term" value="C:cytoplasm"/>
    <property type="evidence" value="ECO:0007669"/>
    <property type="project" value="UniProtKB-ARBA"/>
</dbReference>
<dbReference type="HOGENOM" id="CLU_443562_0_0_1"/>
<feature type="domain" description="CRIB" evidence="4">
    <location>
        <begin position="167"/>
        <end position="180"/>
    </location>
</feature>
<dbReference type="EMBL" id="KN837229">
    <property type="protein sequence ID" value="KIJ32244.1"/>
    <property type="molecule type" value="Genomic_DNA"/>
</dbReference>
<keyword evidence="6" id="KW-1185">Reference proteome</keyword>
<dbReference type="Gene3D" id="3.90.810.10">
    <property type="entry name" value="CRIB domain"/>
    <property type="match status" value="1"/>
</dbReference>
<evidence type="ECO:0008006" key="7">
    <source>
        <dbReference type="Google" id="ProtNLM"/>
    </source>
</evidence>
<dbReference type="Pfam" id="PF00786">
    <property type="entry name" value="PBD"/>
    <property type="match status" value="1"/>
</dbReference>
<evidence type="ECO:0000313" key="6">
    <source>
        <dbReference type="Proteomes" id="UP000054279"/>
    </source>
</evidence>
<dbReference type="Proteomes" id="UP000054279">
    <property type="component" value="Unassembled WGS sequence"/>
</dbReference>
<dbReference type="InterPro" id="IPR001849">
    <property type="entry name" value="PH_domain"/>
</dbReference>
<dbReference type="InterPro" id="IPR000719">
    <property type="entry name" value="Prot_kinase_dom"/>
</dbReference>
<evidence type="ECO:0000259" key="2">
    <source>
        <dbReference type="PROSITE" id="PS50003"/>
    </source>
</evidence>
<feature type="compositionally biased region" description="Low complexity" evidence="1">
    <location>
        <begin position="251"/>
        <end position="272"/>
    </location>
</feature>
<gene>
    <name evidence="5" type="ORF">M422DRAFT_783513</name>
</gene>
<protein>
    <recommendedName>
        <fullName evidence="7">Non-specific serine/threonine protein kinase</fullName>
    </recommendedName>
</protein>
<dbReference type="PANTHER" id="PTHR44329:SF289">
    <property type="entry name" value="SERINE_THREONINE-PROTEIN KINASE VIK"/>
    <property type="match status" value="1"/>
</dbReference>
<evidence type="ECO:0000313" key="5">
    <source>
        <dbReference type="EMBL" id="KIJ32244.1"/>
    </source>
</evidence>
<dbReference type="PROSITE" id="PS50003">
    <property type="entry name" value="PH_DOMAIN"/>
    <property type="match status" value="1"/>
</dbReference>
<dbReference type="InterPro" id="IPR011009">
    <property type="entry name" value="Kinase-like_dom_sf"/>
</dbReference>
<dbReference type="PROSITE" id="PS50108">
    <property type="entry name" value="CRIB"/>
    <property type="match status" value="1"/>
</dbReference>
<dbReference type="AlphaFoldDB" id="A0A0C9UC58"/>
<dbReference type="SUPFAM" id="SSF56112">
    <property type="entry name" value="Protein kinase-like (PK-like)"/>
    <property type="match status" value="1"/>
</dbReference>
<sequence>MAASVKTAFSSFKFPRPAPLPPLPLPPLPTDTSTRKRSISEGACLKETSRENGMLRYDHFAFLKSRGTAVIKGYMGLQRNKLRAWSWTRKSFVVLEERALNVYAKEDTQLLLYSLPLGEVNLIERIDSRRGFAIGTSTEVWYLLFKDVLTLDEWFRLIRMRCPLLHISHPTSFKHDLHVTYDHEAGAISGLPEPWIKEISTWNLVESEPSEILGHPSASLATAPLSFPSSASDISASLRTPELTRSLRSEASSPAASPTTPSTAATSVASSAKRSTGFNDAPPYGAPAPSIGTSTRNFKDSPQKFKDVDARNLTGAIQPAHLLPSTRDENCDIWKADWTGDFGKRKVAIQVVRIPPIGVSAQSQDRLNSILMDDVKALHQLRHPNVVRVRGYALDHGPLPAIISTWMPGGNVIDYLEYKRPVVGKIARLRFLLQAAAGLNYLHGFGRQIIHGNFRGIHILLNERGEASVAGYGFNPVLAEMDAQSDDDIPANEISPAPRWASVEAFCKGRKQMTAQSDVFSFARTVLEVMTGRHPFDYIQDDAEVIPFVLRRVVPRRPPVFGNDGLWQFLERCWQENPAKRPTMSLVLIRMEEALGLCVASGDNNSYVPTPKSMVG</sequence>
<evidence type="ECO:0000259" key="4">
    <source>
        <dbReference type="PROSITE" id="PS50108"/>
    </source>
</evidence>
<dbReference type="Gene3D" id="1.10.510.10">
    <property type="entry name" value="Transferase(Phosphotransferase) domain 1"/>
    <property type="match status" value="1"/>
</dbReference>
<dbReference type="PROSITE" id="PS50011">
    <property type="entry name" value="PROTEIN_KINASE_DOM"/>
    <property type="match status" value="1"/>
</dbReference>
<feature type="domain" description="Protein kinase" evidence="3">
    <location>
        <begin position="303"/>
        <end position="595"/>
    </location>
</feature>
<evidence type="ECO:0000256" key="1">
    <source>
        <dbReference type="SAM" id="MobiDB-lite"/>
    </source>
</evidence>
<feature type="domain" description="PH" evidence="2">
    <location>
        <begin position="68"/>
        <end position="163"/>
    </location>
</feature>
<name>A0A0C9UC58_SPHS4</name>
<dbReference type="Gene3D" id="2.30.29.30">
    <property type="entry name" value="Pleckstrin-homology domain (PH domain)/Phosphotyrosine-binding domain (PTB)"/>
    <property type="match status" value="1"/>
</dbReference>
<reference evidence="5 6" key="1">
    <citation type="submission" date="2014-06" db="EMBL/GenBank/DDBJ databases">
        <title>Evolutionary Origins and Diversification of the Mycorrhizal Mutualists.</title>
        <authorList>
            <consortium name="DOE Joint Genome Institute"/>
            <consortium name="Mycorrhizal Genomics Consortium"/>
            <person name="Kohler A."/>
            <person name="Kuo A."/>
            <person name="Nagy L.G."/>
            <person name="Floudas D."/>
            <person name="Copeland A."/>
            <person name="Barry K.W."/>
            <person name="Cichocki N."/>
            <person name="Veneault-Fourrey C."/>
            <person name="LaButti K."/>
            <person name="Lindquist E.A."/>
            <person name="Lipzen A."/>
            <person name="Lundell T."/>
            <person name="Morin E."/>
            <person name="Murat C."/>
            <person name="Riley R."/>
            <person name="Ohm R."/>
            <person name="Sun H."/>
            <person name="Tunlid A."/>
            <person name="Henrissat B."/>
            <person name="Grigoriev I.V."/>
            <person name="Hibbett D.S."/>
            <person name="Martin F."/>
        </authorList>
    </citation>
    <scope>NUCLEOTIDE SEQUENCE [LARGE SCALE GENOMIC DNA]</scope>
    <source>
        <strain evidence="5 6">SS14</strain>
    </source>
</reference>
<dbReference type="SMART" id="SM00233">
    <property type="entry name" value="PH"/>
    <property type="match status" value="1"/>
</dbReference>
<dbReference type="InterPro" id="IPR000095">
    <property type="entry name" value="CRIB_dom"/>
</dbReference>
<accession>A0A0C9UC58</accession>
<dbReference type="InterPro" id="IPR036936">
    <property type="entry name" value="CRIB_dom_sf"/>
</dbReference>
<dbReference type="InterPro" id="IPR001245">
    <property type="entry name" value="Ser-Thr/Tyr_kinase_cat_dom"/>
</dbReference>
<dbReference type="SUPFAM" id="SSF50729">
    <property type="entry name" value="PH domain-like"/>
    <property type="match status" value="1"/>
</dbReference>
<organism evidence="5 6">
    <name type="scientific">Sphaerobolus stellatus (strain SS14)</name>
    <dbReference type="NCBI Taxonomy" id="990650"/>
    <lineage>
        <taxon>Eukaryota</taxon>
        <taxon>Fungi</taxon>
        <taxon>Dikarya</taxon>
        <taxon>Basidiomycota</taxon>
        <taxon>Agaricomycotina</taxon>
        <taxon>Agaricomycetes</taxon>
        <taxon>Phallomycetidae</taxon>
        <taxon>Geastrales</taxon>
        <taxon>Sphaerobolaceae</taxon>
        <taxon>Sphaerobolus</taxon>
    </lineage>
</organism>
<dbReference type="PANTHER" id="PTHR44329">
    <property type="entry name" value="SERINE/THREONINE-PROTEIN KINASE TNNI3K-RELATED"/>
    <property type="match status" value="1"/>
</dbReference>
<proteinExistence type="predicted"/>
<dbReference type="OrthoDB" id="3238589at2759"/>
<evidence type="ECO:0000259" key="3">
    <source>
        <dbReference type="PROSITE" id="PS50011"/>
    </source>
</evidence>